<evidence type="ECO:0000313" key="2">
    <source>
        <dbReference type="EMBL" id="KAL1873324.1"/>
    </source>
</evidence>
<gene>
    <name evidence="2" type="ORF">Plec18167_006373</name>
</gene>
<reference evidence="2 3" key="1">
    <citation type="journal article" date="2024" name="IMA Fungus">
        <title>IMA Genome - F19 : A genome assembly and annotation guide to empower mycologists, including annotated draft genome sequences of Ceratocystis pirilliformis, Diaporthe australafricana, Fusarium ophioides, Paecilomyces lecythidis, and Sporothrix stenoceras.</title>
        <authorList>
            <person name="Aylward J."/>
            <person name="Wilson A.M."/>
            <person name="Visagie C.M."/>
            <person name="Spraker J."/>
            <person name="Barnes I."/>
            <person name="Buitendag C."/>
            <person name="Ceriani C."/>
            <person name="Del Mar Angel L."/>
            <person name="du Plessis D."/>
            <person name="Fuchs T."/>
            <person name="Gasser K."/>
            <person name="Kramer D."/>
            <person name="Li W."/>
            <person name="Munsamy K."/>
            <person name="Piso A."/>
            <person name="Price J.L."/>
            <person name="Sonnekus B."/>
            <person name="Thomas C."/>
            <person name="van der Nest A."/>
            <person name="van Dijk A."/>
            <person name="van Heerden A."/>
            <person name="van Vuuren N."/>
            <person name="Yilmaz N."/>
            <person name="Duong T.A."/>
            <person name="van der Merwe N.A."/>
            <person name="Wingfield M.J."/>
            <person name="Wingfield B.D."/>
        </authorList>
    </citation>
    <scope>NUCLEOTIDE SEQUENCE [LARGE SCALE GENOMIC DNA]</scope>
    <source>
        <strain evidence="2 3">CMW 18167</strain>
    </source>
</reference>
<name>A0ABR3XBL5_9EURO</name>
<feature type="region of interest" description="Disordered" evidence="1">
    <location>
        <begin position="18"/>
        <end position="43"/>
    </location>
</feature>
<organism evidence="2 3">
    <name type="scientific">Paecilomyces lecythidis</name>
    <dbReference type="NCBI Taxonomy" id="3004212"/>
    <lineage>
        <taxon>Eukaryota</taxon>
        <taxon>Fungi</taxon>
        <taxon>Dikarya</taxon>
        <taxon>Ascomycota</taxon>
        <taxon>Pezizomycotina</taxon>
        <taxon>Eurotiomycetes</taxon>
        <taxon>Eurotiomycetidae</taxon>
        <taxon>Eurotiales</taxon>
        <taxon>Thermoascaceae</taxon>
        <taxon>Paecilomyces</taxon>
    </lineage>
</organism>
<dbReference type="EMBL" id="JAVDPF010000022">
    <property type="protein sequence ID" value="KAL1873324.1"/>
    <property type="molecule type" value="Genomic_DNA"/>
</dbReference>
<protein>
    <submittedName>
        <fullName evidence="2">Uncharacterized protein</fullName>
    </submittedName>
</protein>
<proteinExistence type="predicted"/>
<comment type="caution">
    <text evidence="2">The sequence shown here is derived from an EMBL/GenBank/DDBJ whole genome shotgun (WGS) entry which is preliminary data.</text>
</comment>
<evidence type="ECO:0000256" key="1">
    <source>
        <dbReference type="SAM" id="MobiDB-lite"/>
    </source>
</evidence>
<accession>A0ABR3XBL5</accession>
<evidence type="ECO:0000313" key="3">
    <source>
        <dbReference type="Proteomes" id="UP001583193"/>
    </source>
</evidence>
<keyword evidence="3" id="KW-1185">Reference proteome</keyword>
<dbReference type="Proteomes" id="UP001583193">
    <property type="component" value="Unassembled WGS sequence"/>
</dbReference>
<sequence length="262" mass="29876">MDNLSSLLEYLEQAPPPIPVTTLLTTPHGPSDNTPNDSHGDEDIHSIVPWSEFTLDRILQEHEGFLAHTFLPSNPFPTSPPPIMSAKSQFMFRISEYLAPRVRRALRTTFNRLESTNLLNRHTPVSFDMGGSAKSRIDFAYYEVKKSTANNGERLPGIVKPSWEWNSEWKTGSSDDQRKYHRCLSQLNWSMKQLRARYGVILTNEELVAVQRLDNDGNLQVSNSVAWETKATAVHPRLTVLLALWYLGMLASENQEPNKWEI</sequence>